<evidence type="ECO:0000256" key="7">
    <source>
        <dbReference type="ARBA" id="ARBA00022889"/>
    </source>
</evidence>
<evidence type="ECO:0000259" key="17">
    <source>
        <dbReference type="PROSITE" id="PS50025"/>
    </source>
</evidence>
<feature type="domain" description="Laminin G" evidence="17">
    <location>
        <begin position="322"/>
        <end position="499"/>
    </location>
</feature>
<dbReference type="Gene3D" id="2.60.120.1000">
    <property type="match status" value="1"/>
</dbReference>
<dbReference type="CDD" id="cd00057">
    <property type="entry name" value="FA58C"/>
    <property type="match status" value="1"/>
</dbReference>
<dbReference type="SUPFAM" id="SSF49899">
    <property type="entry name" value="Concanavalin A-like lectins/glucanases"/>
    <property type="match status" value="4"/>
</dbReference>
<dbReference type="SMART" id="SM00231">
    <property type="entry name" value="FA58C"/>
    <property type="match status" value="1"/>
</dbReference>
<dbReference type="InterPro" id="IPR000421">
    <property type="entry name" value="FA58C"/>
</dbReference>
<dbReference type="PROSITE" id="PS50022">
    <property type="entry name" value="FA58C_3"/>
    <property type="match status" value="1"/>
</dbReference>
<dbReference type="GeneTree" id="ENSGT00940000157674"/>
<dbReference type="Gene3D" id="2.60.120.260">
    <property type="entry name" value="Galactose-binding domain-like"/>
    <property type="match status" value="1"/>
</dbReference>
<evidence type="ECO:0000256" key="12">
    <source>
        <dbReference type="PROSITE-ProRule" id="PRU00076"/>
    </source>
</evidence>
<dbReference type="InterPro" id="IPR002181">
    <property type="entry name" value="Fibrinogen_a/b/g_C_dom"/>
</dbReference>
<name>A0A2K5Q6S5_CEBIM</name>
<evidence type="ECO:0000256" key="15">
    <source>
        <dbReference type="SAM" id="SignalP"/>
    </source>
</evidence>
<feature type="chain" id="PRO_5014325933" evidence="15">
    <location>
        <begin position="26"/>
        <end position="1270"/>
    </location>
</feature>
<comment type="similarity">
    <text evidence="2">Belongs to the neurexin family.</text>
</comment>
<dbReference type="InterPro" id="IPR008979">
    <property type="entry name" value="Galactose-bd-like_sf"/>
</dbReference>
<feature type="transmembrane region" description="Helical" evidence="14">
    <location>
        <begin position="1065"/>
        <end position="1082"/>
    </location>
</feature>
<dbReference type="FunFam" id="2.60.120.200:FF:000026">
    <property type="entry name" value="contactin-associated protein-like 4 isoform X1"/>
    <property type="match status" value="1"/>
</dbReference>
<feature type="signal peptide" evidence="15">
    <location>
        <begin position="1"/>
        <end position="25"/>
    </location>
</feature>
<feature type="disulfide bond" evidence="13">
    <location>
        <begin position="883"/>
        <end position="910"/>
    </location>
</feature>
<dbReference type="GO" id="GO:0016020">
    <property type="term" value="C:membrane"/>
    <property type="evidence" value="ECO:0007669"/>
    <property type="project" value="UniProtKB-SubCell"/>
</dbReference>
<evidence type="ECO:0000256" key="5">
    <source>
        <dbReference type="ARBA" id="ARBA00022729"/>
    </source>
</evidence>
<dbReference type="NCBIfam" id="NF040941">
    <property type="entry name" value="GGGWT_bact"/>
    <property type="match status" value="1"/>
</dbReference>
<dbReference type="InterPro" id="IPR000742">
    <property type="entry name" value="EGF"/>
</dbReference>
<evidence type="ECO:0000256" key="2">
    <source>
        <dbReference type="ARBA" id="ARBA00010241"/>
    </source>
</evidence>
<protein>
    <submittedName>
        <fullName evidence="20">Contactin associated protein family member 4</fullName>
    </submittedName>
</protein>
<dbReference type="Gene3D" id="2.10.25.10">
    <property type="entry name" value="Laminin"/>
    <property type="match status" value="1"/>
</dbReference>
<evidence type="ECO:0000259" key="18">
    <source>
        <dbReference type="PROSITE" id="PS50026"/>
    </source>
</evidence>
<dbReference type="PANTHER" id="PTHR15036:SF40">
    <property type="entry name" value="CONTACTIN-ASSOCIATED PROTEIN-LIKE 4"/>
    <property type="match status" value="1"/>
</dbReference>
<evidence type="ECO:0000256" key="13">
    <source>
        <dbReference type="PROSITE-ProRule" id="PRU00122"/>
    </source>
</evidence>
<keyword evidence="3 12" id="KW-0245">EGF-like domain</keyword>
<evidence type="ECO:0000256" key="9">
    <source>
        <dbReference type="ARBA" id="ARBA00023136"/>
    </source>
</evidence>
<evidence type="ECO:0000256" key="1">
    <source>
        <dbReference type="ARBA" id="ARBA00004479"/>
    </source>
</evidence>
<comment type="caution">
    <text evidence="12">Lacks conserved residue(s) required for the propagation of feature annotation.</text>
</comment>
<dbReference type="SUPFAM" id="SSF56496">
    <property type="entry name" value="Fibrinogen C-terminal domain-like"/>
    <property type="match status" value="1"/>
</dbReference>
<evidence type="ECO:0000313" key="20">
    <source>
        <dbReference type="Ensembl" id="ENSCCAP00000011603.1"/>
    </source>
</evidence>
<feature type="domain" description="Laminin G" evidence="17">
    <location>
        <begin position="961"/>
        <end position="1164"/>
    </location>
</feature>
<dbReference type="PROSITE" id="PS50025">
    <property type="entry name" value="LAM_G_DOMAIN"/>
    <property type="match status" value="3"/>
</dbReference>
<evidence type="ECO:0000313" key="21">
    <source>
        <dbReference type="Proteomes" id="UP000233040"/>
    </source>
</evidence>
<dbReference type="InterPro" id="IPR013320">
    <property type="entry name" value="ConA-like_dom_sf"/>
</dbReference>
<evidence type="ECO:0000259" key="19">
    <source>
        <dbReference type="PROSITE" id="PS51406"/>
    </source>
</evidence>
<reference evidence="20" key="1">
    <citation type="submission" date="2025-08" db="UniProtKB">
        <authorList>
            <consortium name="Ensembl"/>
        </authorList>
    </citation>
    <scope>IDENTIFICATION</scope>
</reference>
<dbReference type="InterPro" id="IPR050372">
    <property type="entry name" value="Neurexin-related_CASP"/>
</dbReference>
<dbReference type="SMART" id="SM00282">
    <property type="entry name" value="LamG"/>
    <property type="match status" value="4"/>
</dbReference>
<feature type="transmembrane region" description="Helical" evidence="14">
    <location>
        <begin position="1089"/>
        <end position="1109"/>
    </location>
</feature>
<evidence type="ECO:0000256" key="3">
    <source>
        <dbReference type="ARBA" id="ARBA00022536"/>
    </source>
</evidence>
<evidence type="ECO:0000256" key="10">
    <source>
        <dbReference type="ARBA" id="ARBA00023157"/>
    </source>
</evidence>
<dbReference type="CDD" id="cd00054">
    <property type="entry name" value="EGF_CA"/>
    <property type="match status" value="2"/>
</dbReference>
<feature type="domain" description="Fibrinogen C-terminal" evidence="19">
    <location>
        <begin position="537"/>
        <end position="588"/>
    </location>
</feature>
<feature type="domain" description="Laminin G" evidence="17">
    <location>
        <begin position="745"/>
        <end position="910"/>
    </location>
</feature>
<dbReference type="AlphaFoldDB" id="A0A2K5Q6S5"/>
<dbReference type="CDD" id="cd00110">
    <property type="entry name" value="LamG"/>
    <property type="match status" value="4"/>
</dbReference>
<sequence length="1270" mass="141447">MGSVTGAVLKMLLLLSTQNWNRVEAGNSYDCDDPLVSALPQTSFSSSSELSSSHGPGFARLNRRDGAGGWSPLVSNKYQWLQIDLGERMEVTAVATQGGYGSSNWVTSYLLMFSDSGWNWKQYRQEDSIWGFSGNANADSVVYYRLQPSIKARFLRFIPLEWNPKGRIGMRIEVFGCAYRSEVVDLDGKSSLLYRFDQKSLSPMKDIISLKFKTMQSDGVLLHREGPNGDHITLQLRKGRLFLLINSGEAKLPSTSTLVNLTLGSLLDDQHWHSVLIQRLGKLINFTVDEHRHRFHAQGEFSFLNLDDEGNVSFSCSQPQSMPVTFLSSRSYLALPDFSGEEEVSATFQFRTWNKAGLLLFSELQLVSGGILLFLSDGKLKLNLYQPGKLPSDITAGVGLNDGQWHSVSLSAKKNHLSVAVDGHMASATPLLGPEQIYSGGTYYFGGCPDESFGSKCRSPLGGFQGCMRLISISGKVVDLISVQQGSLGNFSDLQIDSCGISDRCLPNYCEHGGECSQSWSTFHCNCTNTGYRGATCHNSIYEQSCEAYKHRGNASGFYYIDSDGSGPLEPFLLYCNMTETAWTIIQHNGSDLTRVRNTNPENPYAGFFEYVASMEQLQATINRAEHCEQELTYYCKKSRLVNKQDGTPLSWWIGRTNETQTYWGGSSPDLQKCTCGLEGNCIDSQYYCNCDADWNEWTNDTGLLSYKEHLPVTKIVITDTGRPHSEAAYKLGPLLCRGDRSFWNSASFDTEASYLHFPTFHGELSADVSFFFKTTASSGVFLENLGITDFIRIELRSPTVVTFSFDVGNGPFEISVQSPTHFNDNQWHHVRVERNMKEASIQVDQLTPETQPAPADGHVLLQLNSQLFVGGTATRQRGFLGCIRSLQLNGMTLDLEERAQVTPEVQPGCRGHCSSYGKLCRNGGKCRERPMGFFCDCTFSAYTGPFCSNEISAYFGSGSSVIYNFQENYLLSKNSSSHAASFHGDMKLSREMIKFSFRTTRTPSLLLFVSSFYKEYLSIIIAKNGSLQIRYKLNRYQEPDVVNFDFKNMADGQLHHIMINREEGVVFIEVIYVIFLAIAFNKFRILHFCVIPCFRFSLLTFWCFFGFAEHGDVDQETALAGGQGFTGCLSAVQLSHVAPLKAALYPSHPDPVTVTGHVTESSCVAQAGTDATSRERTHSFADHSGTIDDRQPLANAIKSDSAVIGGLIAVVIFILLCITAIAVRIYQQKRLYKRSEAKRSENVDSAEAVLKSELNIQNAVNENQKEYFF</sequence>
<evidence type="ECO:0000256" key="8">
    <source>
        <dbReference type="ARBA" id="ARBA00022989"/>
    </source>
</evidence>
<dbReference type="FunFam" id="2.60.120.1000:FF:000005">
    <property type="entry name" value="Contactin associated protein-like 2"/>
    <property type="match status" value="1"/>
</dbReference>
<dbReference type="PROSITE" id="PS50026">
    <property type="entry name" value="EGF_3"/>
    <property type="match status" value="2"/>
</dbReference>
<dbReference type="GO" id="GO:0007155">
    <property type="term" value="P:cell adhesion"/>
    <property type="evidence" value="ECO:0007669"/>
    <property type="project" value="UniProtKB-KW"/>
</dbReference>
<keyword evidence="7" id="KW-0130">Cell adhesion</keyword>
<evidence type="ECO:0000259" key="16">
    <source>
        <dbReference type="PROSITE" id="PS50022"/>
    </source>
</evidence>
<keyword evidence="10 13" id="KW-1015">Disulfide bond</keyword>
<comment type="subcellular location">
    <subcellularLocation>
        <location evidence="1">Membrane</location>
        <topology evidence="1">Single-pass type I membrane protein</topology>
    </subcellularLocation>
</comment>
<keyword evidence="5 15" id="KW-0732">Signal</keyword>
<dbReference type="SUPFAM" id="SSF49785">
    <property type="entry name" value="Galactose-binding domain-like"/>
    <property type="match status" value="1"/>
</dbReference>
<dbReference type="InterPro" id="IPR001791">
    <property type="entry name" value="Laminin_G"/>
</dbReference>
<keyword evidence="8 14" id="KW-1133">Transmembrane helix</keyword>
<dbReference type="Pfam" id="PF02210">
    <property type="entry name" value="Laminin_G_2"/>
    <property type="match status" value="4"/>
</dbReference>
<feature type="domain" description="EGF-like" evidence="18">
    <location>
        <begin position="501"/>
        <end position="538"/>
    </location>
</feature>
<keyword evidence="21" id="KW-1185">Reference proteome</keyword>
<dbReference type="Ensembl" id="ENSCCAT00000029011.1">
    <property type="protein sequence ID" value="ENSCCAP00000011603.1"/>
    <property type="gene ID" value="ENSCCAG00000023252.1"/>
</dbReference>
<keyword evidence="9 14" id="KW-0472">Membrane</keyword>
<evidence type="ECO:0000256" key="14">
    <source>
        <dbReference type="SAM" id="Phobius"/>
    </source>
</evidence>
<dbReference type="PROSITE" id="PS01286">
    <property type="entry name" value="FA58C_2"/>
    <property type="match status" value="1"/>
</dbReference>
<dbReference type="SMART" id="SM00181">
    <property type="entry name" value="EGF"/>
    <property type="match status" value="2"/>
</dbReference>
<accession>A0A2K5Q6S5</accession>
<dbReference type="Pfam" id="PF00754">
    <property type="entry name" value="F5_F8_type_C"/>
    <property type="match status" value="1"/>
</dbReference>
<evidence type="ECO:0000256" key="11">
    <source>
        <dbReference type="ARBA" id="ARBA00023180"/>
    </source>
</evidence>
<feature type="transmembrane region" description="Helical" evidence="14">
    <location>
        <begin position="1203"/>
        <end position="1227"/>
    </location>
</feature>
<evidence type="ECO:0000256" key="4">
    <source>
        <dbReference type="ARBA" id="ARBA00022692"/>
    </source>
</evidence>
<feature type="domain" description="EGF-like" evidence="18">
    <location>
        <begin position="911"/>
        <end position="949"/>
    </location>
</feature>
<dbReference type="FunFam" id="2.60.120.200:FF:000138">
    <property type="entry name" value="Contactin associated protein like 4"/>
    <property type="match status" value="1"/>
</dbReference>
<dbReference type="SUPFAM" id="SSF57196">
    <property type="entry name" value="EGF/Laminin"/>
    <property type="match status" value="1"/>
</dbReference>
<dbReference type="Proteomes" id="UP000233040">
    <property type="component" value="Unassembled WGS sequence"/>
</dbReference>
<proteinExistence type="inferred from homology"/>
<keyword evidence="6" id="KW-0677">Repeat</keyword>
<dbReference type="Gene3D" id="2.60.120.200">
    <property type="match status" value="4"/>
</dbReference>
<feature type="domain" description="F5/8 type C" evidence="16">
    <location>
        <begin position="31"/>
        <end position="177"/>
    </location>
</feature>
<dbReference type="InterPro" id="IPR036056">
    <property type="entry name" value="Fibrinogen-like_C"/>
</dbReference>
<evidence type="ECO:0000256" key="6">
    <source>
        <dbReference type="ARBA" id="ARBA00022737"/>
    </source>
</evidence>
<keyword evidence="11" id="KW-0325">Glycoprotein</keyword>
<reference evidence="20" key="2">
    <citation type="submission" date="2025-09" db="UniProtKB">
        <authorList>
            <consortium name="Ensembl"/>
        </authorList>
    </citation>
    <scope>IDENTIFICATION</scope>
</reference>
<keyword evidence="4 14" id="KW-0812">Transmembrane</keyword>
<dbReference type="PANTHER" id="PTHR15036">
    <property type="entry name" value="PIKACHURIN-LIKE PROTEIN"/>
    <property type="match status" value="1"/>
</dbReference>
<dbReference type="FunFam" id="2.60.120.260:FF:000016">
    <property type="entry name" value="Contactin-associated protein-like 4 isoform 1"/>
    <property type="match status" value="1"/>
</dbReference>
<dbReference type="PROSITE" id="PS51406">
    <property type="entry name" value="FIBRINOGEN_C_2"/>
    <property type="match status" value="1"/>
</dbReference>
<organism evidence="20 21">
    <name type="scientific">Cebus imitator</name>
    <name type="common">Panamanian white-faced capuchin</name>
    <name type="synonym">Cebus capucinus imitator</name>
    <dbReference type="NCBI Taxonomy" id="2715852"/>
    <lineage>
        <taxon>Eukaryota</taxon>
        <taxon>Metazoa</taxon>
        <taxon>Chordata</taxon>
        <taxon>Craniata</taxon>
        <taxon>Vertebrata</taxon>
        <taxon>Euteleostomi</taxon>
        <taxon>Mammalia</taxon>
        <taxon>Eutheria</taxon>
        <taxon>Euarchontoglires</taxon>
        <taxon>Primates</taxon>
        <taxon>Haplorrhini</taxon>
        <taxon>Platyrrhini</taxon>
        <taxon>Cebidae</taxon>
        <taxon>Cebinae</taxon>
        <taxon>Cebus</taxon>
    </lineage>
</organism>
<dbReference type="PROSITE" id="PS01285">
    <property type="entry name" value="FA58C_1"/>
    <property type="match status" value="1"/>
</dbReference>